<protein>
    <submittedName>
        <fullName evidence="3">Diguanylate cyclase (GGDEF) domain-containing protein</fullName>
    </submittedName>
</protein>
<dbReference type="Pfam" id="PF00563">
    <property type="entry name" value="EAL"/>
    <property type="match status" value="1"/>
</dbReference>
<dbReference type="eggNOG" id="COG5001">
    <property type="taxonomic scope" value="Bacteria"/>
</dbReference>
<dbReference type="InterPro" id="IPR029787">
    <property type="entry name" value="Nucleotide_cyclase"/>
</dbReference>
<dbReference type="InterPro" id="IPR001633">
    <property type="entry name" value="EAL_dom"/>
</dbReference>
<dbReference type="Gene3D" id="3.30.70.270">
    <property type="match status" value="1"/>
</dbReference>
<dbReference type="SUPFAM" id="SSF141868">
    <property type="entry name" value="EAL domain-like"/>
    <property type="match status" value="1"/>
</dbReference>
<feature type="domain" description="GGDEF" evidence="2">
    <location>
        <begin position="43"/>
        <end position="175"/>
    </location>
</feature>
<dbReference type="SMART" id="SM00052">
    <property type="entry name" value="EAL"/>
    <property type="match status" value="1"/>
</dbReference>
<dbReference type="EMBL" id="FSRO01000001">
    <property type="protein sequence ID" value="SIO27994.1"/>
    <property type="molecule type" value="Genomic_DNA"/>
</dbReference>
<dbReference type="Pfam" id="PF00990">
    <property type="entry name" value="GGDEF"/>
    <property type="match status" value="1"/>
</dbReference>
<reference evidence="3 4" key="1">
    <citation type="submission" date="2016-12" db="EMBL/GenBank/DDBJ databases">
        <authorList>
            <person name="Song W.-J."/>
            <person name="Kurnit D.M."/>
        </authorList>
    </citation>
    <scope>NUCLEOTIDE SEQUENCE [LARGE SCALE GENOMIC DNA]</scope>
    <source>
        <strain evidence="3 4">ATCC 49181</strain>
    </source>
</reference>
<evidence type="ECO:0000313" key="4">
    <source>
        <dbReference type="Proteomes" id="UP000185062"/>
    </source>
</evidence>
<evidence type="ECO:0000259" key="1">
    <source>
        <dbReference type="PROSITE" id="PS50883"/>
    </source>
</evidence>
<dbReference type="Proteomes" id="UP000185062">
    <property type="component" value="Unassembled WGS sequence"/>
</dbReference>
<dbReference type="PANTHER" id="PTHR33121">
    <property type="entry name" value="CYCLIC DI-GMP PHOSPHODIESTERASE PDEF"/>
    <property type="match status" value="1"/>
</dbReference>
<dbReference type="InterPro" id="IPR000160">
    <property type="entry name" value="GGDEF_dom"/>
</dbReference>
<dbReference type="Gene3D" id="3.20.20.450">
    <property type="entry name" value="EAL domain"/>
    <property type="match status" value="1"/>
</dbReference>
<dbReference type="AlphaFoldDB" id="A0A1N6I7K0"/>
<dbReference type="InterPro" id="IPR035919">
    <property type="entry name" value="EAL_sf"/>
</dbReference>
<proteinExistence type="predicted"/>
<dbReference type="SMART" id="SM00267">
    <property type="entry name" value="GGDEF"/>
    <property type="match status" value="1"/>
</dbReference>
<accession>A0A1N6I7K0</accession>
<dbReference type="InterPro" id="IPR050706">
    <property type="entry name" value="Cyclic-di-GMP_PDE-like"/>
</dbReference>
<name>A0A1N6I7K0_9PROT</name>
<dbReference type="PROSITE" id="PS50883">
    <property type="entry name" value="EAL"/>
    <property type="match status" value="1"/>
</dbReference>
<feature type="domain" description="EAL" evidence="1">
    <location>
        <begin position="184"/>
        <end position="437"/>
    </location>
</feature>
<dbReference type="CDD" id="cd01948">
    <property type="entry name" value="EAL"/>
    <property type="match status" value="1"/>
</dbReference>
<keyword evidence="4" id="KW-1185">Reference proteome</keyword>
<evidence type="ECO:0000313" key="3">
    <source>
        <dbReference type="EMBL" id="SIO27994.1"/>
    </source>
</evidence>
<dbReference type="PANTHER" id="PTHR33121:SF70">
    <property type="entry name" value="SIGNALING PROTEIN YKOW"/>
    <property type="match status" value="1"/>
</dbReference>
<evidence type="ECO:0000259" key="2">
    <source>
        <dbReference type="PROSITE" id="PS50887"/>
    </source>
</evidence>
<dbReference type="InterPro" id="IPR043128">
    <property type="entry name" value="Rev_trsase/Diguanyl_cyclase"/>
</dbReference>
<organism evidence="3 4">
    <name type="scientific">Nitrosomonas cryotolerans ATCC 49181</name>
    <dbReference type="NCBI Taxonomy" id="1131553"/>
    <lineage>
        <taxon>Bacteria</taxon>
        <taxon>Pseudomonadati</taxon>
        <taxon>Pseudomonadota</taxon>
        <taxon>Betaproteobacteria</taxon>
        <taxon>Nitrosomonadales</taxon>
        <taxon>Nitrosomonadaceae</taxon>
        <taxon>Nitrosomonas</taxon>
    </lineage>
</organism>
<sequence length="442" mass="49345">MPGNIICKLSDRTYYLPSMTALSYRKFLQTASQILFDSDRVGRRHAVLVINFERLSELDGVLGYAMVDEIMRRIAGQLGDALNTADLVSIVGRYQICCLLSDLLTDSHALLAAHKVLRVLTAPFLLDERRLILSPRIGVALSSQNNGELSQLMSNASSALRQAKLERESIKLFVEEEENLLLLGIDLWSDLGRAIESSELYMSYQPQFNIASGEIKSTEALLRWNHPQRGPIRPDRLIQVAEGTDLMPKLTLWVFNTALRQCAEYRRAGLSAGVSINFSADDLRDPELVELVMQGLELWGVSPGDVVIELTETAVMEDHPGSLDVLYALKDMGLKLAMDDFGTGYSSMARLLELPLDEIKVDMVFVKNMITQPAHERIVDSMISLGHTLNLQVVAEGVEDLATYERLRMLGCDTIQGYFIGRGIPLPELIENIKNQAYNFPV</sequence>
<dbReference type="GO" id="GO:0071111">
    <property type="term" value="F:cyclic-guanylate-specific phosphodiesterase activity"/>
    <property type="evidence" value="ECO:0007669"/>
    <property type="project" value="InterPro"/>
</dbReference>
<dbReference type="STRING" id="44575.SAMN05216419_10406"/>
<gene>
    <name evidence="3" type="ORF">SAMN02743940_1603</name>
</gene>
<dbReference type="SUPFAM" id="SSF55073">
    <property type="entry name" value="Nucleotide cyclase"/>
    <property type="match status" value="1"/>
</dbReference>
<dbReference type="PROSITE" id="PS50887">
    <property type="entry name" value="GGDEF"/>
    <property type="match status" value="1"/>
</dbReference>